<organism evidence="5 6">
    <name type="scientific">Romanomermis culicivorax</name>
    <name type="common">Nematode worm</name>
    <dbReference type="NCBI Taxonomy" id="13658"/>
    <lineage>
        <taxon>Eukaryota</taxon>
        <taxon>Metazoa</taxon>
        <taxon>Ecdysozoa</taxon>
        <taxon>Nematoda</taxon>
        <taxon>Enoplea</taxon>
        <taxon>Dorylaimia</taxon>
        <taxon>Mermithida</taxon>
        <taxon>Mermithoidea</taxon>
        <taxon>Mermithidae</taxon>
        <taxon>Romanomermis</taxon>
    </lineage>
</organism>
<name>A0A915JAP2_ROMCU</name>
<dbReference type="PRINTS" id="PR01705">
    <property type="entry name" value="TSP1REPEAT"/>
</dbReference>
<dbReference type="Proteomes" id="UP000887565">
    <property type="component" value="Unplaced"/>
</dbReference>
<keyword evidence="5" id="KW-1185">Reference proteome</keyword>
<proteinExistence type="predicted"/>
<dbReference type="InterPro" id="IPR000884">
    <property type="entry name" value="TSP1_rpt"/>
</dbReference>
<protein>
    <submittedName>
        <fullName evidence="6">Uncharacterized protein</fullName>
    </submittedName>
</protein>
<evidence type="ECO:0000313" key="6">
    <source>
        <dbReference type="WBParaSite" id="nRc.2.0.1.t23222-RA"/>
    </source>
</evidence>
<feature type="transmembrane region" description="Helical" evidence="4">
    <location>
        <begin position="110"/>
        <end position="129"/>
    </location>
</feature>
<dbReference type="InterPro" id="IPR052065">
    <property type="entry name" value="Compl_asym_regulator"/>
</dbReference>
<evidence type="ECO:0000256" key="3">
    <source>
        <dbReference type="SAM" id="MobiDB-lite"/>
    </source>
</evidence>
<dbReference type="SUPFAM" id="SSF82895">
    <property type="entry name" value="TSP-1 type 1 repeat"/>
    <property type="match status" value="1"/>
</dbReference>
<keyword evidence="1" id="KW-0677">Repeat</keyword>
<reference evidence="6" key="1">
    <citation type="submission" date="2022-11" db="UniProtKB">
        <authorList>
            <consortium name="WormBaseParasite"/>
        </authorList>
    </citation>
    <scope>IDENTIFICATION</scope>
</reference>
<dbReference type="PROSITE" id="PS50092">
    <property type="entry name" value="TSP1"/>
    <property type="match status" value="1"/>
</dbReference>
<sequence length="137" mass="15447">MHQGEFLRQRSTRSSTCDRNAKMMRSRSCNGPKCPGGQQQETKDCFTLLRGAEDCPDPEIEWSTWSQWSTCSKTCGQGTTSRTRFCTKQKCPGAAKETRACKNAACTYHALWNVIFHLFMSITGIIPVIDVYELPIV</sequence>
<dbReference type="PANTHER" id="PTHR22906">
    <property type="entry name" value="PROPERDIN"/>
    <property type="match status" value="1"/>
</dbReference>
<evidence type="ECO:0000313" key="5">
    <source>
        <dbReference type="Proteomes" id="UP000887565"/>
    </source>
</evidence>
<evidence type="ECO:0000256" key="2">
    <source>
        <dbReference type="ARBA" id="ARBA00023157"/>
    </source>
</evidence>
<evidence type="ECO:0000256" key="1">
    <source>
        <dbReference type="ARBA" id="ARBA00022737"/>
    </source>
</evidence>
<dbReference type="SMART" id="SM00209">
    <property type="entry name" value="TSP1"/>
    <property type="match status" value="1"/>
</dbReference>
<dbReference type="AlphaFoldDB" id="A0A915JAP2"/>
<dbReference type="Gene3D" id="2.20.100.10">
    <property type="entry name" value="Thrombospondin type-1 (TSP1) repeat"/>
    <property type="match status" value="1"/>
</dbReference>
<dbReference type="Pfam" id="PF00090">
    <property type="entry name" value="TSP_1"/>
    <property type="match status" value="1"/>
</dbReference>
<keyword evidence="4" id="KW-0812">Transmembrane</keyword>
<feature type="region of interest" description="Disordered" evidence="3">
    <location>
        <begin position="1"/>
        <end position="40"/>
    </location>
</feature>
<dbReference type="WBParaSite" id="nRc.2.0.1.t23222-RA">
    <property type="protein sequence ID" value="nRc.2.0.1.t23222-RA"/>
    <property type="gene ID" value="nRc.2.0.1.g23222"/>
</dbReference>
<dbReference type="InterPro" id="IPR036383">
    <property type="entry name" value="TSP1_rpt_sf"/>
</dbReference>
<keyword evidence="4" id="KW-0472">Membrane</keyword>
<dbReference type="PANTHER" id="PTHR22906:SF21">
    <property type="entry name" value="SEMA DOMAIN-CONTAINING PROTEIN"/>
    <property type="match status" value="1"/>
</dbReference>
<keyword evidence="4" id="KW-1133">Transmembrane helix</keyword>
<evidence type="ECO:0000256" key="4">
    <source>
        <dbReference type="SAM" id="Phobius"/>
    </source>
</evidence>
<accession>A0A915JAP2</accession>
<keyword evidence="2" id="KW-1015">Disulfide bond</keyword>